<evidence type="ECO:0000313" key="3">
    <source>
        <dbReference type="Proteomes" id="UP000027584"/>
    </source>
</evidence>
<organism evidence="2 3">
    <name type="scientific">Streptococcus gallolyticus</name>
    <dbReference type="NCBI Taxonomy" id="315405"/>
    <lineage>
        <taxon>Bacteria</taxon>
        <taxon>Bacillati</taxon>
        <taxon>Bacillota</taxon>
        <taxon>Bacilli</taxon>
        <taxon>Lactobacillales</taxon>
        <taxon>Streptococcaceae</taxon>
        <taxon>Streptococcus</taxon>
    </lineage>
</organism>
<dbReference type="Pfam" id="PF09512">
    <property type="entry name" value="ThiW"/>
    <property type="match status" value="1"/>
</dbReference>
<reference evidence="2 3" key="2">
    <citation type="submission" date="2014-05" db="EMBL/GenBank/DDBJ databases">
        <title>Genome sequence of Streptococcus gallolyticus.</title>
        <authorList>
            <person name="Del Campo R."/>
        </authorList>
    </citation>
    <scope>NUCLEOTIDE SEQUENCE [LARGE SCALE GENOMIC DNA]</scope>
    <source>
        <strain evidence="2 3">LMG17956</strain>
    </source>
</reference>
<dbReference type="NCBIfam" id="TIGR02359">
    <property type="entry name" value="thiW"/>
    <property type="match status" value="1"/>
</dbReference>
<dbReference type="RefSeq" id="WP_039694504.1">
    <property type="nucleotide sequence ID" value="NZ_FNFJ01000001.1"/>
</dbReference>
<protein>
    <submittedName>
        <fullName evidence="2">Hydroxyethylthiazole permease</fullName>
    </submittedName>
</protein>
<accession>A0A060RHQ8</accession>
<dbReference type="InterPro" id="IPR012652">
    <property type="entry name" value="ThiW"/>
</dbReference>
<feature type="transmembrane region" description="Helical" evidence="1">
    <location>
        <begin position="103"/>
        <end position="124"/>
    </location>
</feature>
<evidence type="ECO:0000313" key="2">
    <source>
        <dbReference type="EMBL" id="CDO18287.1"/>
    </source>
</evidence>
<name>A0A060RHQ8_9STRE</name>
<feature type="transmembrane region" description="Helical" evidence="1">
    <location>
        <begin position="6"/>
        <end position="26"/>
    </location>
</feature>
<dbReference type="PIRSF" id="PIRSF024534">
    <property type="entry name" value="ThiW"/>
    <property type="match status" value="1"/>
</dbReference>
<gene>
    <name evidence="2" type="ORF">BN963_SGAL_01485</name>
</gene>
<dbReference type="EMBL" id="CCBC010000178">
    <property type="protein sequence ID" value="CDO18287.1"/>
    <property type="molecule type" value="Genomic_DNA"/>
</dbReference>
<keyword evidence="1" id="KW-1133">Transmembrane helix</keyword>
<feature type="transmembrane region" description="Helical" evidence="1">
    <location>
        <begin position="38"/>
        <end position="61"/>
    </location>
</feature>
<dbReference type="Proteomes" id="UP000027584">
    <property type="component" value="Unassembled WGS sequence"/>
</dbReference>
<keyword evidence="1" id="KW-0472">Membrane</keyword>
<sequence>MTFNRVHRLTVLAIMVALDVLLTPLFRIEGMAFMSSVVNIIAGTFMTPLYAATMALIVAVIRILTQAGVASVAPLAILGAVPGAVLAAYFYRLTKKPIMSWVGEFLGTGIIGSILSAPVMNWYWTMTANGDNELLAKASAAQSLFLFMPRFICATLIGGVLGLTVVHGLRYSAYFVNLEHLYLKPSKKLGEK</sequence>
<feature type="transmembrane region" description="Helical" evidence="1">
    <location>
        <begin position="67"/>
        <end position="91"/>
    </location>
</feature>
<evidence type="ECO:0000256" key="1">
    <source>
        <dbReference type="SAM" id="Phobius"/>
    </source>
</evidence>
<comment type="caution">
    <text evidence="2">The sequence shown here is derived from an EMBL/GenBank/DDBJ whole genome shotgun (WGS) entry which is preliminary data.</text>
</comment>
<reference evidence="2 3" key="1">
    <citation type="submission" date="2014-02" db="EMBL/GenBank/DDBJ databases">
        <authorList>
            <person name="Manrique M."/>
        </authorList>
    </citation>
    <scope>NUCLEOTIDE SEQUENCE [LARGE SCALE GENOMIC DNA]</scope>
    <source>
        <strain evidence="2 3">LMG17956</strain>
    </source>
</reference>
<dbReference type="AlphaFoldDB" id="A0A060RHQ8"/>
<dbReference type="Gene3D" id="1.10.1760.20">
    <property type="match status" value="1"/>
</dbReference>
<keyword evidence="1" id="KW-0812">Transmembrane</keyword>
<feature type="transmembrane region" description="Helical" evidence="1">
    <location>
        <begin position="144"/>
        <end position="166"/>
    </location>
</feature>
<proteinExistence type="predicted"/>